<feature type="domain" description="NAD(P)-binding" evidence="2">
    <location>
        <begin position="48"/>
        <end position="236"/>
    </location>
</feature>
<dbReference type="Gene3D" id="3.40.50.720">
    <property type="entry name" value="NAD(P)-binding Rossmann-like Domain"/>
    <property type="match status" value="1"/>
</dbReference>
<sequence>MAPMAPTAAERSSRSPRSIPEGTGLLATFQSIDTPGGIPTMSKIVIFGAGGRAGRQAVAEARRRGHEVTAVVRDPARYRDLADVVAGDVTNPADVAALAAGHDAAVNAAAVYGEGTDPDAFFTGAARALAAGLPQAGVKRLVAVGLSTLLPAADGTPVLDSIPAGFRPFCLAHAAGLEVLRAEGSGLDWVYVSPVGDFDHDGERTGRYEIGEHGDLSVKISYADFAVALLDEIENPRHLRVHLGVAGTR</sequence>
<gene>
    <name evidence="3" type="ORF">ACFSUT_42680</name>
</gene>
<proteinExistence type="predicted"/>
<dbReference type="RefSeq" id="WP_344267604.1">
    <property type="nucleotide sequence ID" value="NZ_BAAAHV010000005.1"/>
</dbReference>
<dbReference type="SUPFAM" id="SSF51735">
    <property type="entry name" value="NAD(P)-binding Rossmann-fold domains"/>
    <property type="match status" value="1"/>
</dbReference>
<evidence type="ECO:0000259" key="2">
    <source>
        <dbReference type="Pfam" id="PF13460"/>
    </source>
</evidence>
<evidence type="ECO:0000313" key="3">
    <source>
        <dbReference type="EMBL" id="MFD2487041.1"/>
    </source>
</evidence>
<dbReference type="EMBL" id="JBHUKQ010000024">
    <property type="protein sequence ID" value="MFD2487041.1"/>
    <property type="molecule type" value="Genomic_DNA"/>
</dbReference>
<dbReference type="PANTHER" id="PTHR43355">
    <property type="entry name" value="FLAVIN REDUCTASE (NADPH)"/>
    <property type="match status" value="1"/>
</dbReference>
<accession>A0ABW5ICA3</accession>
<dbReference type="Proteomes" id="UP001597542">
    <property type="component" value="Unassembled WGS sequence"/>
</dbReference>
<dbReference type="InterPro" id="IPR051606">
    <property type="entry name" value="Polyketide_Oxido-like"/>
</dbReference>
<feature type="region of interest" description="Disordered" evidence="1">
    <location>
        <begin position="1"/>
        <end position="22"/>
    </location>
</feature>
<organism evidence="3 4">
    <name type="scientific">Amycolatopsis albidoflavus</name>
    <dbReference type="NCBI Taxonomy" id="102226"/>
    <lineage>
        <taxon>Bacteria</taxon>
        <taxon>Bacillati</taxon>
        <taxon>Actinomycetota</taxon>
        <taxon>Actinomycetes</taxon>
        <taxon>Pseudonocardiales</taxon>
        <taxon>Pseudonocardiaceae</taxon>
        <taxon>Amycolatopsis</taxon>
    </lineage>
</organism>
<keyword evidence="4" id="KW-1185">Reference proteome</keyword>
<dbReference type="PANTHER" id="PTHR43355:SF2">
    <property type="entry name" value="FLAVIN REDUCTASE (NADPH)"/>
    <property type="match status" value="1"/>
</dbReference>
<evidence type="ECO:0000313" key="4">
    <source>
        <dbReference type="Proteomes" id="UP001597542"/>
    </source>
</evidence>
<dbReference type="InterPro" id="IPR036291">
    <property type="entry name" value="NAD(P)-bd_dom_sf"/>
</dbReference>
<dbReference type="Pfam" id="PF13460">
    <property type="entry name" value="NAD_binding_10"/>
    <property type="match status" value="1"/>
</dbReference>
<evidence type="ECO:0000256" key="1">
    <source>
        <dbReference type="SAM" id="MobiDB-lite"/>
    </source>
</evidence>
<comment type="caution">
    <text evidence="3">The sequence shown here is derived from an EMBL/GenBank/DDBJ whole genome shotgun (WGS) entry which is preliminary data.</text>
</comment>
<name>A0ABW5ICA3_9PSEU</name>
<reference evidence="4" key="1">
    <citation type="journal article" date="2019" name="Int. J. Syst. Evol. Microbiol.">
        <title>The Global Catalogue of Microorganisms (GCM) 10K type strain sequencing project: providing services to taxonomists for standard genome sequencing and annotation.</title>
        <authorList>
            <consortium name="The Broad Institute Genomics Platform"/>
            <consortium name="The Broad Institute Genome Sequencing Center for Infectious Disease"/>
            <person name="Wu L."/>
            <person name="Ma J."/>
        </authorList>
    </citation>
    <scope>NUCLEOTIDE SEQUENCE [LARGE SCALE GENOMIC DNA]</scope>
    <source>
        <strain evidence="4">CGMCC 4.7638</strain>
    </source>
</reference>
<feature type="compositionally biased region" description="Low complexity" evidence="1">
    <location>
        <begin position="1"/>
        <end position="20"/>
    </location>
</feature>
<dbReference type="InterPro" id="IPR016040">
    <property type="entry name" value="NAD(P)-bd_dom"/>
</dbReference>
<protein>
    <submittedName>
        <fullName evidence="3">NAD(P)-dependent oxidoreductase</fullName>
    </submittedName>
</protein>